<keyword evidence="6 7" id="KW-0472">Membrane</keyword>
<proteinExistence type="predicted"/>
<evidence type="ECO:0000313" key="12">
    <source>
        <dbReference type="Proteomes" id="UP000070700"/>
    </source>
</evidence>
<evidence type="ECO:0000256" key="8">
    <source>
        <dbReference type="SAM" id="SignalP"/>
    </source>
</evidence>
<dbReference type="PANTHER" id="PTHR47797:SF1">
    <property type="entry name" value="CYTOCHROME B561 DOMAIN-CONTAINING PROTEIN-RELATED"/>
    <property type="match status" value="1"/>
</dbReference>
<evidence type="ECO:0000259" key="9">
    <source>
        <dbReference type="SMART" id="SM00664"/>
    </source>
</evidence>
<keyword evidence="12" id="KW-1185">Reference proteome</keyword>
<dbReference type="CDD" id="cd08760">
    <property type="entry name" value="Cyt_b561_FRRS1_like"/>
    <property type="match status" value="1"/>
</dbReference>
<comment type="subcellular location">
    <subcellularLocation>
        <location evidence="1">Membrane</location>
    </subcellularLocation>
</comment>
<dbReference type="OrthoDB" id="19261at2759"/>
<dbReference type="SMART" id="SM00664">
    <property type="entry name" value="DoH"/>
    <property type="match status" value="1"/>
</dbReference>
<evidence type="ECO:0000256" key="3">
    <source>
        <dbReference type="ARBA" id="ARBA00022692"/>
    </source>
</evidence>
<dbReference type="InterPro" id="IPR005018">
    <property type="entry name" value="DOMON_domain"/>
</dbReference>
<dbReference type="GeneID" id="28823103"/>
<protein>
    <submittedName>
        <fullName evidence="11">CBD9-like protein</fullName>
    </submittedName>
</protein>
<dbReference type="PANTHER" id="PTHR47797">
    <property type="entry name" value="DEHYDROGENASE, PUTATIVE (AFU_ORTHOLOGUE AFUA_8G05805)-RELATED"/>
    <property type="match status" value="1"/>
</dbReference>
<evidence type="ECO:0000256" key="2">
    <source>
        <dbReference type="ARBA" id="ARBA00022448"/>
    </source>
</evidence>
<dbReference type="Pfam" id="PF16010">
    <property type="entry name" value="CDH-cyt"/>
    <property type="match status" value="1"/>
</dbReference>
<dbReference type="SMART" id="SM00665">
    <property type="entry name" value="B561"/>
    <property type="match status" value="1"/>
</dbReference>
<keyword evidence="8" id="KW-0732">Signal</keyword>
<dbReference type="Pfam" id="PF10348">
    <property type="entry name" value="DUF2427"/>
    <property type="match status" value="1"/>
</dbReference>
<dbReference type="GO" id="GO:0016020">
    <property type="term" value="C:membrane"/>
    <property type="evidence" value="ECO:0007669"/>
    <property type="project" value="UniProtKB-SubCell"/>
</dbReference>
<dbReference type="Proteomes" id="UP000070700">
    <property type="component" value="Unassembled WGS sequence"/>
</dbReference>
<keyword evidence="3 7" id="KW-0812">Transmembrane</keyword>
<evidence type="ECO:0000259" key="10">
    <source>
        <dbReference type="SMART" id="SM00665"/>
    </source>
</evidence>
<organism evidence="11 12">
    <name type="scientific">Mollisia scopiformis</name>
    <name type="common">Conifer needle endophyte fungus</name>
    <name type="synonym">Phialocephala scopiformis</name>
    <dbReference type="NCBI Taxonomy" id="149040"/>
    <lineage>
        <taxon>Eukaryota</taxon>
        <taxon>Fungi</taxon>
        <taxon>Dikarya</taxon>
        <taxon>Ascomycota</taxon>
        <taxon>Pezizomycotina</taxon>
        <taxon>Leotiomycetes</taxon>
        <taxon>Helotiales</taxon>
        <taxon>Mollisiaceae</taxon>
        <taxon>Mollisia</taxon>
    </lineage>
</organism>
<feature type="transmembrane region" description="Helical" evidence="7">
    <location>
        <begin position="289"/>
        <end position="307"/>
    </location>
</feature>
<dbReference type="AlphaFoldDB" id="A0A194WW20"/>
<keyword evidence="5 7" id="KW-1133">Transmembrane helix</keyword>
<dbReference type="InterPro" id="IPR006593">
    <property type="entry name" value="Cyt_b561/ferric_Rdtase_TM"/>
</dbReference>
<dbReference type="InterPro" id="IPR015920">
    <property type="entry name" value="Cellobiose_DH-like_cyt"/>
</dbReference>
<feature type="domain" description="Cytochrome b561" evidence="10">
    <location>
        <begin position="223"/>
        <end position="344"/>
    </location>
</feature>
<feature type="domain" description="DOMON" evidence="9">
    <location>
        <begin position="68"/>
        <end position="161"/>
    </location>
</feature>
<dbReference type="Gene3D" id="2.60.40.1210">
    <property type="entry name" value="Cellobiose dehydrogenase, cytochrome domain"/>
    <property type="match status" value="1"/>
</dbReference>
<feature type="transmembrane region" description="Helical" evidence="7">
    <location>
        <begin position="327"/>
        <end position="348"/>
    </location>
</feature>
<evidence type="ECO:0000313" key="11">
    <source>
        <dbReference type="EMBL" id="KUJ11869.1"/>
    </source>
</evidence>
<feature type="transmembrane region" description="Helical" evidence="7">
    <location>
        <begin position="258"/>
        <end position="277"/>
    </location>
</feature>
<evidence type="ECO:0000256" key="1">
    <source>
        <dbReference type="ARBA" id="ARBA00004370"/>
    </source>
</evidence>
<name>A0A194WW20_MOLSC</name>
<evidence type="ECO:0000256" key="5">
    <source>
        <dbReference type="ARBA" id="ARBA00022989"/>
    </source>
</evidence>
<dbReference type="InParanoid" id="A0A194WW20"/>
<gene>
    <name evidence="11" type="ORF">LY89DRAFT_673688</name>
</gene>
<feature type="transmembrane region" description="Helical" evidence="7">
    <location>
        <begin position="354"/>
        <end position="373"/>
    </location>
</feature>
<feature type="transmembrane region" description="Helical" evidence="7">
    <location>
        <begin position="221"/>
        <end position="246"/>
    </location>
</feature>
<dbReference type="RefSeq" id="XP_018066224.1">
    <property type="nucleotide sequence ID" value="XM_018213377.1"/>
</dbReference>
<reference evidence="11 12" key="1">
    <citation type="submission" date="2015-10" db="EMBL/GenBank/DDBJ databases">
        <title>Full genome of DAOMC 229536 Phialocephala scopiformis, a fungal endophyte of spruce producing the potent anti-insectan compound rugulosin.</title>
        <authorList>
            <consortium name="DOE Joint Genome Institute"/>
            <person name="Walker A.K."/>
            <person name="Frasz S.L."/>
            <person name="Seifert K.A."/>
            <person name="Miller J.D."/>
            <person name="Mondo S.J."/>
            <person name="Labutti K."/>
            <person name="Lipzen A."/>
            <person name="Dockter R."/>
            <person name="Kennedy M."/>
            <person name="Grigoriev I.V."/>
            <person name="Spatafora J.W."/>
        </authorList>
    </citation>
    <scope>NUCLEOTIDE SEQUENCE [LARGE SCALE GENOMIC DNA]</scope>
    <source>
        <strain evidence="11 12">CBS 120377</strain>
    </source>
</reference>
<dbReference type="EMBL" id="KQ947425">
    <property type="protein sequence ID" value="KUJ11869.1"/>
    <property type="molecule type" value="Genomic_DNA"/>
</dbReference>
<keyword evidence="2" id="KW-0813">Transport</keyword>
<dbReference type="STRING" id="149040.A0A194WW20"/>
<evidence type="ECO:0000256" key="7">
    <source>
        <dbReference type="SAM" id="Phobius"/>
    </source>
</evidence>
<feature type="signal peptide" evidence="8">
    <location>
        <begin position="1"/>
        <end position="25"/>
    </location>
</feature>
<accession>A0A194WW20</accession>
<evidence type="ECO:0000256" key="4">
    <source>
        <dbReference type="ARBA" id="ARBA00022982"/>
    </source>
</evidence>
<dbReference type="CDD" id="cd09630">
    <property type="entry name" value="CDH_like_cytochrome"/>
    <property type="match status" value="1"/>
</dbReference>
<feature type="chain" id="PRO_5008267607" evidence="8">
    <location>
        <begin position="26"/>
        <end position="442"/>
    </location>
</feature>
<dbReference type="KEGG" id="psco:LY89DRAFT_673688"/>
<evidence type="ECO:0000256" key="6">
    <source>
        <dbReference type="ARBA" id="ARBA00023136"/>
    </source>
</evidence>
<keyword evidence="4" id="KW-0249">Electron transport</keyword>
<dbReference type="SUPFAM" id="SSF49344">
    <property type="entry name" value="CBD9-like"/>
    <property type="match status" value="1"/>
</dbReference>
<sequence length="442" mass="47257">MVRLSSSALTAVGAVLFSFLTTTTAVSTSVSSGFAANDGSVSFALNIPQDDDSNDLYFSMQGDASQSWIAIGMGNDKMDDSLIWMVYKDSTGKNLTLSPRLSYGHVEPAYSSNLSVQVLPGTEITSDGNYTLFAMCTNCRSWKGGSIDPTNKQANFIFASGPSGDLDSNSKSAGIKRHASYGVFQMDLTLAVGSAGAPIIATADTSGTKQVSENTDHDFSAALHACLMILAFVGLMPLGLLILRILNSVKWHGYNQGLSAAVALIGTAAGIYAGSMYQRSMHWNSAHQIFGLVIIAAMIGQFVLGFMHHRIYKRTQATTKLAPIHVWLGRIVIPAGIANGFLGFPLALNSKYDWALLVLVLLVVIVMGPFAFWRYKRNANKAATAAAVGYEGGYNAQPWTTDSNAASDVNLGAYPGGYGQQNHPPLYQNQGRFQPTAGRQFV</sequence>
<dbReference type="InterPro" id="IPR018825">
    <property type="entry name" value="DUF2427"/>
</dbReference>